<dbReference type="Pfam" id="PF13481">
    <property type="entry name" value="AAA_25"/>
    <property type="match status" value="1"/>
</dbReference>
<keyword evidence="1" id="KW-0378">Hydrolase</keyword>
<dbReference type="SUPFAM" id="SSF52540">
    <property type="entry name" value="P-loop containing nucleoside triphosphate hydrolases"/>
    <property type="match status" value="1"/>
</dbReference>
<keyword evidence="2" id="KW-1185">Reference proteome</keyword>
<keyword evidence="1" id="KW-0547">Nucleotide-binding</keyword>
<dbReference type="Proteomes" id="UP001320898">
    <property type="component" value="Unassembled WGS sequence"/>
</dbReference>
<name>A0AAW5R8U1_9HYPH</name>
<evidence type="ECO:0000313" key="1">
    <source>
        <dbReference type="EMBL" id="MCT8974941.1"/>
    </source>
</evidence>
<proteinExistence type="predicted"/>
<reference evidence="1 2" key="1">
    <citation type="submission" date="2022-04" db="EMBL/GenBank/DDBJ databases">
        <authorList>
            <person name="Ye Y.-Q."/>
            <person name="Du Z.-J."/>
        </authorList>
    </citation>
    <scope>NUCLEOTIDE SEQUENCE [LARGE SCALE GENOMIC DNA]</scope>
    <source>
        <strain evidence="1 2">A6E488</strain>
    </source>
</reference>
<keyword evidence="1" id="KW-0067">ATP-binding</keyword>
<dbReference type="AlphaFoldDB" id="A0AAW5R8U1"/>
<dbReference type="GO" id="GO:0004386">
    <property type="term" value="F:helicase activity"/>
    <property type="evidence" value="ECO:0007669"/>
    <property type="project" value="UniProtKB-KW"/>
</dbReference>
<accession>A0AAW5R8U1</accession>
<gene>
    <name evidence="1" type="ORF">MUB46_24055</name>
</gene>
<dbReference type="Gene3D" id="3.40.50.300">
    <property type="entry name" value="P-loop containing nucleotide triphosphate hydrolases"/>
    <property type="match status" value="1"/>
</dbReference>
<organism evidence="1 2">
    <name type="scientific">Microbaculum marinisediminis</name>
    <dbReference type="NCBI Taxonomy" id="2931392"/>
    <lineage>
        <taxon>Bacteria</taxon>
        <taxon>Pseudomonadati</taxon>
        <taxon>Pseudomonadota</taxon>
        <taxon>Alphaproteobacteria</taxon>
        <taxon>Hyphomicrobiales</taxon>
        <taxon>Tepidamorphaceae</taxon>
        <taxon>Microbaculum</taxon>
    </lineage>
</organism>
<keyword evidence="1" id="KW-0347">Helicase</keyword>
<comment type="caution">
    <text evidence="1">The sequence shown here is derived from an EMBL/GenBank/DDBJ whole genome shotgun (WGS) entry which is preliminary data.</text>
</comment>
<protein>
    <submittedName>
        <fullName evidence="1">Helicase RepA family protein</fullName>
    </submittedName>
</protein>
<sequence length="354" mass="38726">MLPDHMTNAELDRLAAGRPAVPSRIHLIPFDKIEMGRERRYLVKGLVPRVGLTVVWGPPKSGKSFWTFDMVMHVALGWEYRSRRVTQGPVVYCAFEGQTGIEARVEAFRQRFLPEDHDPVPFYLEPATLDLVGDHKELVAAVKRQLADAPPVAVVLDTLNRSLRGSESSDQDMTAYIRAADAIRDAFQCAVIVVHHCGIDGTRPRGHTSLTGAVDAQLAVKRDGADNVIVECELAKDGPQGDRIVSRLDIVEVGTDEDGDVITSCVVVETDAATMPTGPREPKLSANQKTMLGILYAAGAAGLSVEEWNDRARDAGIGVKRRADLVDIRLALQSKGLVLEGQQGWFANRQTTDD</sequence>
<dbReference type="EMBL" id="JALIDZ010000022">
    <property type="protein sequence ID" value="MCT8974941.1"/>
    <property type="molecule type" value="Genomic_DNA"/>
</dbReference>
<dbReference type="RefSeq" id="WP_261618525.1">
    <property type="nucleotide sequence ID" value="NZ_JALIDZ010000022.1"/>
</dbReference>
<dbReference type="InterPro" id="IPR027417">
    <property type="entry name" value="P-loop_NTPase"/>
</dbReference>
<evidence type="ECO:0000313" key="2">
    <source>
        <dbReference type="Proteomes" id="UP001320898"/>
    </source>
</evidence>